<organism evidence="2 3">
    <name type="scientific">Oryzihumus leptocrescens</name>
    <dbReference type="NCBI Taxonomy" id="297536"/>
    <lineage>
        <taxon>Bacteria</taxon>
        <taxon>Bacillati</taxon>
        <taxon>Actinomycetota</taxon>
        <taxon>Actinomycetes</taxon>
        <taxon>Micrococcales</taxon>
        <taxon>Intrasporangiaceae</taxon>
        <taxon>Oryzihumus</taxon>
    </lineage>
</organism>
<evidence type="ECO:0000313" key="3">
    <source>
        <dbReference type="Proteomes" id="UP000319514"/>
    </source>
</evidence>
<dbReference type="EMBL" id="VFOQ01000001">
    <property type="protein sequence ID" value="TQL59418.1"/>
    <property type="molecule type" value="Genomic_DNA"/>
</dbReference>
<protein>
    <submittedName>
        <fullName evidence="2">Sporulation and spore germination protein</fullName>
    </submittedName>
</protein>
<dbReference type="RefSeq" id="WP_141787441.1">
    <property type="nucleotide sequence ID" value="NZ_BAAAKX010000013.1"/>
</dbReference>
<dbReference type="Pfam" id="PF10646">
    <property type="entry name" value="Germane"/>
    <property type="match status" value="1"/>
</dbReference>
<gene>
    <name evidence="2" type="ORF">FB474_0772</name>
</gene>
<reference evidence="2 3" key="1">
    <citation type="submission" date="2019-06" db="EMBL/GenBank/DDBJ databases">
        <title>Sequencing the genomes of 1000 actinobacteria strains.</title>
        <authorList>
            <person name="Klenk H.-P."/>
        </authorList>
    </citation>
    <scope>NUCLEOTIDE SEQUENCE [LARGE SCALE GENOMIC DNA]</scope>
    <source>
        <strain evidence="2 3">DSM 18082</strain>
    </source>
</reference>
<dbReference type="Proteomes" id="UP000319514">
    <property type="component" value="Unassembled WGS sequence"/>
</dbReference>
<dbReference type="Pfam" id="PF25976">
    <property type="entry name" value="LpqB_N"/>
    <property type="match status" value="1"/>
</dbReference>
<sequence>MRARGLAAVLLGLALATGGCGGLPTSGPVREGLSVGSPPVEPVRVLPDGPAAGATQEQIVRGFLRAAAGFDDDHAVGRSFLLPNVAQSWVPDHGVTVFPGESSLSVRSLPGDRVRVTVPATASIDESGRYRELPNGSTASATFGLQQAGGQWRIASTPAGFGLWLSEADLDRLYRAFAIHYAVPATRTLVPDERWFPLTPGLATTLARAQLGPVPDYLRGAAVSGVPESTRLAVDAVPVENGRAAVDLSVSGLVADPELRRAMWAQFVATLTQAPTVSSVSLLVGGSKVDLQGVPEAPSSLVQVGYPEDSDDTQVTSVVVRQGTALHRLDPGRLGGTEDPRRAPASLTSELPAMPLTYGPLALSRDGAEVAAVTTDGTSLARWRGTRLIQVAPFARDLTRPAFDSRHGLWVGGTSGGTPHVWVIDTSASPAAPRAVDVPWLGDRRVVALRVAADSTRMVLATRGPGGDVRVDVVGIVRAANGAPRSLTMPLRVGERLTTARDVAWVDSRTVAVLGSAGPEDPLRPYLVEVGGPTTALAPVAGAVSLTSTGGPRGLVVANDRGQVLTRAGNGWVVENSANDLVVPAG</sequence>
<dbReference type="InterPro" id="IPR019606">
    <property type="entry name" value="GerMN"/>
</dbReference>
<evidence type="ECO:0000259" key="1">
    <source>
        <dbReference type="SMART" id="SM00909"/>
    </source>
</evidence>
<dbReference type="SUPFAM" id="SSF82171">
    <property type="entry name" value="DPP6 N-terminal domain-like"/>
    <property type="match status" value="1"/>
</dbReference>
<keyword evidence="3" id="KW-1185">Reference proteome</keyword>
<proteinExistence type="predicted"/>
<dbReference type="SMART" id="SM00909">
    <property type="entry name" value="Germane"/>
    <property type="match status" value="1"/>
</dbReference>
<evidence type="ECO:0000313" key="2">
    <source>
        <dbReference type="EMBL" id="TQL59418.1"/>
    </source>
</evidence>
<feature type="domain" description="GerMN" evidence="1">
    <location>
        <begin position="202"/>
        <end position="293"/>
    </location>
</feature>
<dbReference type="AlphaFoldDB" id="A0A542ZGE8"/>
<dbReference type="InterPro" id="IPR018910">
    <property type="entry name" value="LpqB_C"/>
</dbReference>
<dbReference type="InterPro" id="IPR059026">
    <property type="entry name" value="LpqB_N"/>
</dbReference>
<comment type="caution">
    <text evidence="2">The sequence shown here is derived from an EMBL/GenBank/DDBJ whole genome shotgun (WGS) entry which is preliminary data.</text>
</comment>
<accession>A0A542ZGE8</accession>
<dbReference type="OrthoDB" id="3226781at2"/>
<name>A0A542ZGE8_9MICO</name>
<dbReference type="PROSITE" id="PS51257">
    <property type="entry name" value="PROKAR_LIPOPROTEIN"/>
    <property type="match status" value="1"/>
</dbReference>
<dbReference type="Pfam" id="PF10647">
    <property type="entry name" value="Gmad1"/>
    <property type="match status" value="1"/>
</dbReference>